<sequence length="234" mass="28059">MKSQLLFGSWIQRGNAMPIRFLLEYTQTNYNEKIYYSENESEWFQKDQKQFKQFANLPYIIDGDLKLTDVQTIMRYIAKRNSNYIQLLGQGHGNDEDRINQINLVISEIGLYVKEQFFNPKVHEEKRDFLNRCQKKFGSFVNIRGKNKFIFPYVTTADFNLVELLLHYKCLDNELFEKNLPSLNEYIQHFYNLPAIKDYTITERYQMHTEFFPQNKAIISGKDFITKFNSQFKK</sequence>
<comment type="function">
    <text evidence="1">Conjugation of reduced glutathione to a wide number of exogenous and endogenous hydrophobic electrophiles.</text>
</comment>
<dbReference type="EC" id="2.5.1.18" evidence="3"/>
<dbReference type="EMBL" id="GG662704">
    <property type="protein sequence ID" value="EAR95452.2"/>
    <property type="molecule type" value="Genomic_DNA"/>
</dbReference>
<evidence type="ECO:0000256" key="4">
    <source>
        <dbReference type="ARBA" id="ARBA00022679"/>
    </source>
</evidence>
<dbReference type="GeneID" id="7839012"/>
<feature type="domain" description="GST N-terminal" evidence="6">
    <location>
        <begin position="3"/>
        <end position="85"/>
    </location>
</feature>
<comment type="similarity">
    <text evidence="2">Belongs to the GST superfamily. Mu family.</text>
</comment>
<comment type="catalytic activity">
    <reaction evidence="5">
        <text>RX + glutathione = an S-substituted glutathione + a halide anion + H(+)</text>
        <dbReference type="Rhea" id="RHEA:16437"/>
        <dbReference type="ChEBI" id="CHEBI:15378"/>
        <dbReference type="ChEBI" id="CHEBI:16042"/>
        <dbReference type="ChEBI" id="CHEBI:17792"/>
        <dbReference type="ChEBI" id="CHEBI:57925"/>
        <dbReference type="ChEBI" id="CHEBI:90779"/>
        <dbReference type="EC" id="2.5.1.18"/>
    </reaction>
</comment>
<dbReference type="KEGG" id="tet:TTHERM_00077560"/>
<dbReference type="Gene3D" id="1.20.1050.10">
    <property type="match status" value="1"/>
</dbReference>
<dbReference type="GO" id="GO:0004364">
    <property type="term" value="F:glutathione transferase activity"/>
    <property type="evidence" value="ECO:0007669"/>
    <property type="project" value="UniProtKB-EC"/>
</dbReference>
<dbReference type="RefSeq" id="XP_001015697.2">
    <property type="nucleotide sequence ID" value="XM_001015697.2"/>
</dbReference>
<organism evidence="7 8">
    <name type="scientific">Tetrahymena thermophila (strain SB210)</name>
    <dbReference type="NCBI Taxonomy" id="312017"/>
    <lineage>
        <taxon>Eukaryota</taxon>
        <taxon>Sar</taxon>
        <taxon>Alveolata</taxon>
        <taxon>Ciliophora</taxon>
        <taxon>Intramacronucleata</taxon>
        <taxon>Oligohymenophorea</taxon>
        <taxon>Hymenostomatida</taxon>
        <taxon>Tetrahymenina</taxon>
        <taxon>Tetrahymenidae</taxon>
        <taxon>Tetrahymena</taxon>
    </lineage>
</organism>
<gene>
    <name evidence="7" type="ORF">TTHERM_00077560</name>
</gene>
<dbReference type="InterPro" id="IPR004045">
    <property type="entry name" value="Glutathione_S-Trfase_N"/>
</dbReference>
<proteinExistence type="inferred from homology"/>
<keyword evidence="4" id="KW-0808">Transferase</keyword>
<dbReference type="PANTHER" id="PTHR11571">
    <property type="entry name" value="GLUTATHIONE S-TRANSFERASE"/>
    <property type="match status" value="1"/>
</dbReference>
<reference evidence="8" key="1">
    <citation type="journal article" date="2006" name="PLoS Biol.">
        <title>Macronuclear genome sequence of the ciliate Tetrahymena thermophila, a model eukaryote.</title>
        <authorList>
            <person name="Eisen J.A."/>
            <person name="Coyne R.S."/>
            <person name="Wu M."/>
            <person name="Wu D."/>
            <person name="Thiagarajan M."/>
            <person name="Wortman J.R."/>
            <person name="Badger J.H."/>
            <person name="Ren Q."/>
            <person name="Amedeo P."/>
            <person name="Jones K.M."/>
            <person name="Tallon L.J."/>
            <person name="Delcher A.L."/>
            <person name="Salzberg S.L."/>
            <person name="Silva J.C."/>
            <person name="Haas B.J."/>
            <person name="Majoros W.H."/>
            <person name="Farzad M."/>
            <person name="Carlton J.M."/>
            <person name="Smith R.K. Jr."/>
            <person name="Garg J."/>
            <person name="Pearlman R.E."/>
            <person name="Karrer K.M."/>
            <person name="Sun L."/>
            <person name="Manning G."/>
            <person name="Elde N.C."/>
            <person name="Turkewitz A.P."/>
            <person name="Asai D.J."/>
            <person name="Wilkes D.E."/>
            <person name="Wang Y."/>
            <person name="Cai H."/>
            <person name="Collins K."/>
            <person name="Stewart B.A."/>
            <person name="Lee S.R."/>
            <person name="Wilamowska K."/>
            <person name="Weinberg Z."/>
            <person name="Ruzzo W.L."/>
            <person name="Wloga D."/>
            <person name="Gaertig J."/>
            <person name="Frankel J."/>
            <person name="Tsao C.-C."/>
            <person name="Gorovsky M.A."/>
            <person name="Keeling P.J."/>
            <person name="Waller R.F."/>
            <person name="Patron N.J."/>
            <person name="Cherry J.M."/>
            <person name="Stover N.A."/>
            <person name="Krieger C.J."/>
            <person name="del Toro C."/>
            <person name="Ryder H.F."/>
            <person name="Williamson S.C."/>
            <person name="Barbeau R.A."/>
            <person name="Hamilton E.P."/>
            <person name="Orias E."/>
        </authorList>
    </citation>
    <scope>NUCLEOTIDE SEQUENCE [LARGE SCALE GENOMIC DNA]</scope>
    <source>
        <strain evidence="8">SB210</strain>
    </source>
</reference>
<dbReference type="Gene3D" id="3.40.30.10">
    <property type="entry name" value="Glutaredoxin"/>
    <property type="match status" value="1"/>
</dbReference>
<accession>Q23G08</accession>
<protein>
    <recommendedName>
        <fullName evidence="3">glutathione transferase</fullName>
        <ecNumber evidence="3">2.5.1.18</ecNumber>
    </recommendedName>
</protein>
<evidence type="ECO:0000256" key="2">
    <source>
        <dbReference type="ARBA" id="ARBA00005861"/>
    </source>
</evidence>
<dbReference type="InterPro" id="IPR050213">
    <property type="entry name" value="GST_superfamily"/>
</dbReference>
<dbReference type="GO" id="GO:0006749">
    <property type="term" value="P:glutathione metabolic process"/>
    <property type="evidence" value="ECO:0007669"/>
    <property type="project" value="TreeGrafter"/>
</dbReference>
<evidence type="ECO:0000256" key="3">
    <source>
        <dbReference type="ARBA" id="ARBA00012452"/>
    </source>
</evidence>
<dbReference type="InterPro" id="IPR004046">
    <property type="entry name" value="GST_C"/>
</dbReference>
<dbReference type="PROSITE" id="PS50404">
    <property type="entry name" value="GST_NTER"/>
    <property type="match status" value="1"/>
</dbReference>
<dbReference type="SUPFAM" id="SSF52833">
    <property type="entry name" value="Thioredoxin-like"/>
    <property type="match status" value="1"/>
</dbReference>
<evidence type="ECO:0000313" key="8">
    <source>
        <dbReference type="Proteomes" id="UP000009168"/>
    </source>
</evidence>
<dbReference type="HOGENOM" id="CLU_1614157_0_0_1"/>
<dbReference type="OrthoDB" id="410118at2759"/>
<evidence type="ECO:0000256" key="5">
    <source>
        <dbReference type="ARBA" id="ARBA00047960"/>
    </source>
</evidence>
<dbReference type="InParanoid" id="Q23G08"/>
<dbReference type="Proteomes" id="UP000009168">
    <property type="component" value="Unassembled WGS sequence"/>
</dbReference>
<dbReference type="InterPro" id="IPR036282">
    <property type="entry name" value="Glutathione-S-Trfase_C_sf"/>
</dbReference>
<dbReference type="AlphaFoldDB" id="Q23G08"/>
<evidence type="ECO:0000259" key="6">
    <source>
        <dbReference type="PROSITE" id="PS50404"/>
    </source>
</evidence>
<dbReference type="STRING" id="312017.Q23G08"/>
<keyword evidence="8" id="KW-1185">Reference proteome</keyword>
<evidence type="ECO:0000313" key="7">
    <source>
        <dbReference type="EMBL" id="EAR95452.2"/>
    </source>
</evidence>
<dbReference type="Pfam" id="PF02798">
    <property type="entry name" value="GST_N"/>
    <property type="match status" value="1"/>
</dbReference>
<dbReference type="eggNOG" id="KOG1695">
    <property type="taxonomic scope" value="Eukaryota"/>
</dbReference>
<dbReference type="SUPFAM" id="SSF47616">
    <property type="entry name" value="GST C-terminal domain-like"/>
    <property type="match status" value="1"/>
</dbReference>
<dbReference type="Pfam" id="PF14497">
    <property type="entry name" value="GST_C_3"/>
    <property type="match status" value="1"/>
</dbReference>
<dbReference type="PANTHER" id="PTHR11571:SF222">
    <property type="entry name" value="GLUTATHIONE TRANSFERASE"/>
    <property type="match status" value="1"/>
</dbReference>
<evidence type="ECO:0000256" key="1">
    <source>
        <dbReference type="ARBA" id="ARBA00003701"/>
    </source>
</evidence>
<dbReference type="InterPro" id="IPR036249">
    <property type="entry name" value="Thioredoxin-like_sf"/>
</dbReference>
<name>Q23G08_TETTS</name>